<proteinExistence type="predicted"/>
<feature type="region of interest" description="Disordered" evidence="1">
    <location>
        <begin position="103"/>
        <end position="125"/>
    </location>
</feature>
<evidence type="ECO:0000256" key="1">
    <source>
        <dbReference type="SAM" id="MobiDB-lite"/>
    </source>
</evidence>
<organism evidence="2 3">
    <name type="scientific">Caerostris extrusa</name>
    <name type="common">Bark spider</name>
    <name type="synonym">Caerostris bankana</name>
    <dbReference type="NCBI Taxonomy" id="172846"/>
    <lineage>
        <taxon>Eukaryota</taxon>
        <taxon>Metazoa</taxon>
        <taxon>Ecdysozoa</taxon>
        <taxon>Arthropoda</taxon>
        <taxon>Chelicerata</taxon>
        <taxon>Arachnida</taxon>
        <taxon>Araneae</taxon>
        <taxon>Araneomorphae</taxon>
        <taxon>Entelegynae</taxon>
        <taxon>Araneoidea</taxon>
        <taxon>Araneidae</taxon>
        <taxon>Caerostris</taxon>
    </lineage>
</organism>
<keyword evidence="3" id="KW-1185">Reference proteome</keyword>
<name>A0AAV4RCK6_CAEEX</name>
<gene>
    <name evidence="2" type="ORF">CEXT_107811</name>
</gene>
<sequence length="148" mass="17414">MIMVMMMMLSELELIGLNKITDKEDPRSPQKDISHRKDVHREISDMREKGLRIKEIPDGLQKDIYRRKDAHRKIKDIRSKRDGDNNLISKMIYKGSNSEKRLRIKENPEGLQKDISHRKDAHGDDSDNMIYRGYIQAAKFPEGIHYLP</sequence>
<dbReference type="EMBL" id="BPLR01007586">
    <property type="protein sequence ID" value="GIY18197.1"/>
    <property type="molecule type" value="Genomic_DNA"/>
</dbReference>
<dbReference type="AlphaFoldDB" id="A0AAV4RCK6"/>
<accession>A0AAV4RCK6</accession>
<evidence type="ECO:0000313" key="2">
    <source>
        <dbReference type="EMBL" id="GIY18197.1"/>
    </source>
</evidence>
<reference evidence="2 3" key="1">
    <citation type="submission" date="2021-06" db="EMBL/GenBank/DDBJ databases">
        <title>Caerostris extrusa draft genome.</title>
        <authorList>
            <person name="Kono N."/>
            <person name="Arakawa K."/>
        </authorList>
    </citation>
    <scope>NUCLEOTIDE SEQUENCE [LARGE SCALE GENOMIC DNA]</scope>
</reference>
<protein>
    <submittedName>
        <fullName evidence="2">Uncharacterized protein</fullName>
    </submittedName>
</protein>
<feature type="region of interest" description="Disordered" evidence="1">
    <location>
        <begin position="22"/>
        <end position="41"/>
    </location>
</feature>
<dbReference type="Proteomes" id="UP001054945">
    <property type="component" value="Unassembled WGS sequence"/>
</dbReference>
<evidence type="ECO:0000313" key="3">
    <source>
        <dbReference type="Proteomes" id="UP001054945"/>
    </source>
</evidence>
<comment type="caution">
    <text evidence="2">The sequence shown here is derived from an EMBL/GenBank/DDBJ whole genome shotgun (WGS) entry which is preliminary data.</text>
</comment>